<organism evidence="2 3">
    <name type="scientific">Saponaria officinalis</name>
    <name type="common">Common soapwort</name>
    <name type="synonym">Lychnis saponaria</name>
    <dbReference type="NCBI Taxonomy" id="3572"/>
    <lineage>
        <taxon>Eukaryota</taxon>
        <taxon>Viridiplantae</taxon>
        <taxon>Streptophyta</taxon>
        <taxon>Embryophyta</taxon>
        <taxon>Tracheophyta</taxon>
        <taxon>Spermatophyta</taxon>
        <taxon>Magnoliopsida</taxon>
        <taxon>eudicotyledons</taxon>
        <taxon>Gunneridae</taxon>
        <taxon>Pentapetalae</taxon>
        <taxon>Caryophyllales</taxon>
        <taxon>Caryophyllaceae</taxon>
        <taxon>Caryophylleae</taxon>
        <taxon>Saponaria</taxon>
    </lineage>
</organism>
<protein>
    <recommendedName>
        <fullName evidence="1">HAT C-terminal dimerisation domain-containing protein</fullName>
    </recommendedName>
</protein>
<keyword evidence="3" id="KW-1185">Reference proteome</keyword>
<dbReference type="InterPro" id="IPR008906">
    <property type="entry name" value="HATC_C_dom"/>
</dbReference>
<dbReference type="InterPro" id="IPR012337">
    <property type="entry name" value="RNaseH-like_sf"/>
</dbReference>
<gene>
    <name evidence="2" type="ORF">RND81_14G080100</name>
</gene>
<dbReference type="PANTHER" id="PTHR11697:SF230">
    <property type="entry name" value="ZINC FINGER, MYM DOMAIN CONTAINING 1"/>
    <property type="match status" value="1"/>
</dbReference>
<dbReference type="Proteomes" id="UP001443914">
    <property type="component" value="Unassembled WGS sequence"/>
</dbReference>
<dbReference type="EMBL" id="JBDFQZ010000014">
    <property type="protein sequence ID" value="KAK9664959.1"/>
    <property type="molecule type" value="Genomic_DNA"/>
</dbReference>
<dbReference type="SUPFAM" id="SSF53098">
    <property type="entry name" value="Ribonuclease H-like"/>
    <property type="match status" value="1"/>
</dbReference>
<dbReference type="InterPro" id="IPR055298">
    <property type="entry name" value="AtLOH3-like"/>
</dbReference>
<dbReference type="GO" id="GO:0046983">
    <property type="term" value="F:protein dimerization activity"/>
    <property type="evidence" value="ECO:0007669"/>
    <property type="project" value="InterPro"/>
</dbReference>
<accession>A0AAW1GVF9</accession>
<dbReference type="Pfam" id="PF05699">
    <property type="entry name" value="Dimer_Tnp_hAT"/>
    <property type="match status" value="1"/>
</dbReference>
<feature type="domain" description="HAT C-terminal dimerisation" evidence="1">
    <location>
        <begin position="125"/>
        <end position="184"/>
    </location>
</feature>
<name>A0AAW1GVF9_SAPOF</name>
<reference evidence="2" key="1">
    <citation type="submission" date="2024-03" db="EMBL/GenBank/DDBJ databases">
        <title>WGS assembly of Saponaria officinalis var. Norfolk2.</title>
        <authorList>
            <person name="Jenkins J."/>
            <person name="Shu S."/>
            <person name="Grimwood J."/>
            <person name="Barry K."/>
            <person name="Goodstein D."/>
            <person name="Schmutz J."/>
            <person name="Leebens-Mack J."/>
            <person name="Osbourn A."/>
        </authorList>
    </citation>
    <scope>NUCLEOTIDE SEQUENCE [LARGE SCALE GENOMIC DNA]</scope>
    <source>
        <strain evidence="2">JIC</strain>
    </source>
</reference>
<dbReference type="PANTHER" id="PTHR11697">
    <property type="entry name" value="GENERAL TRANSCRIPTION FACTOR 2-RELATED ZINC FINGER PROTEIN"/>
    <property type="match status" value="1"/>
</dbReference>
<sequence length="212" mass="25122">MDDNYIPMGRSRRYFEKVTNLHRFRVEIFISVIDLQLQELNNRFDEVNMKLLICMASFNPVNCFVAYDKQKLLRLAEFYPEDFSCNDLIRLEFQLYHFIDDVRKDARFESVQDIGQLSMMLVETNKHISYKLVYLLLRLVLILPVATASVERVFSAMTYVKNKLRNSMGDQLLNDALVTFIERDFFSQVENDNVIERFQGLKSRRILLPRAP</sequence>
<evidence type="ECO:0000313" key="3">
    <source>
        <dbReference type="Proteomes" id="UP001443914"/>
    </source>
</evidence>
<evidence type="ECO:0000259" key="1">
    <source>
        <dbReference type="Pfam" id="PF05699"/>
    </source>
</evidence>
<proteinExistence type="predicted"/>
<dbReference type="AlphaFoldDB" id="A0AAW1GVF9"/>
<evidence type="ECO:0000313" key="2">
    <source>
        <dbReference type="EMBL" id="KAK9664959.1"/>
    </source>
</evidence>
<comment type="caution">
    <text evidence="2">The sequence shown here is derived from an EMBL/GenBank/DDBJ whole genome shotgun (WGS) entry which is preliminary data.</text>
</comment>